<dbReference type="GO" id="GO:0005758">
    <property type="term" value="C:mitochondrial intermembrane space"/>
    <property type="evidence" value="ECO:0007669"/>
    <property type="project" value="UniProtKB-SubCell"/>
</dbReference>
<evidence type="ECO:0000256" key="9">
    <source>
        <dbReference type="HAMAP-Rule" id="MF_03115"/>
    </source>
</evidence>
<name>A0A5C3L2P1_COPMA</name>
<dbReference type="OrthoDB" id="311633at2759"/>
<dbReference type="InterPro" id="IPR007785">
    <property type="entry name" value="Anamorsin"/>
</dbReference>
<dbReference type="HAMAP" id="MF_03115">
    <property type="entry name" value="Anamorsin"/>
    <property type="match status" value="1"/>
</dbReference>
<comment type="subcellular location">
    <subcellularLocation>
        <location evidence="9">Cytoplasm</location>
    </subcellularLocation>
    <subcellularLocation>
        <location evidence="9">Mitochondrion intermembrane space</location>
    </subcellularLocation>
</comment>
<evidence type="ECO:0000256" key="6">
    <source>
        <dbReference type="ARBA" id="ARBA00023004"/>
    </source>
</evidence>
<comment type="similarity">
    <text evidence="2 9">Belongs to the anamorsin family.</text>
</comment>
<keyword evidence="5 9" id="KW-0479">Metal-binding</keyword>
<dbReference type="Pfam" id="PF16803">
    <property type="entry name" value="DRE2_N"/>
    <property type="match status" value="1"/>
</dbReference>
<feature type="short sequence motif" description="Cx2C motif 1" evidence="9">
    <location>
        <begin position="298"/>
        <end position="301"/>
    </location>
</feature>
<comment type="caution">
    <text evidence="9">Lacks conserved residue(s) required for the propagation of feature annotation.</text>
</comment>
<feature type="binding site" evidence="9">
    <location>
        <position position="243"/>
    </location>
    <ligand>
        <name>[2Fe-2S] cluster</name>
        <dbReference type="ChEBI" id="CHEBI:190135"/>
    </ligand>
</feature>
<dbReference type="AlphaFoldDB" id="A0A5C3L2P1"/>
<dbReference type="InterPro" id="IPR046408">
    <property type="entry name" value="CIAPIN1"/>
</dbReference>
<dbReference type="Proteomes" id="UP000307440">
    <property type="component" value="Unassembled WGS sequence"/>
</dbReference>
<keyword evidence="8 9" id="KW-0496">Mitochondrion</keyword>
<keyword evidence="3 9" id="KW-0004">4Fe-4S</keyword>
<feature type="binding site" evidence="9">
    <location>
        <position position="240"/>
    </location>
    <ligand>
        <name>[2Fe-2S] cluster</name>
        <dbReference type="ChEBI" id="CHEBI:190135"/>
    </ligand>
</feature>
<comment type="domain">
    <text evidence="9">The twin Cx2C motifs are involved in the recognition by the mitochondrial MIA40-ERV1 disulfide relay system. The formation of 2 disulfide bonds in the Cx2C motifs through dithiol/disulfide exchange reactions effectively traps the protein in the mitochondrial intermembrane space.</text>
</comment>
<proteinExistence type="inferred from homology"/>
<comment type="domain">
    <text evidence="9">The N-terminal domain has structural similarity with S-adenosyl-L-methionine-dependent methyltransferases, but does not bind S-adenosyl-L-methionine. It is required for correct assembly of the 2 Fe-S clusters.</text>
</comment>
<reference evidence="13 14" key="1">
    <citation type="journal article" date="2019" name="Nat. Ecol. Evol.">
        <title>Megaphylogeny resolves global patterns of mushroom evolution.</title>
        <authorList>
            <person name="Varga T."/>
            <person name="Krizsan K."/>
            <person name="Foldi C."/>
            <person name="Dima B."/>
            <person name="Sanchez-Garcia M."/>
            <person name="Sanchez-Ramirez S."/>
            <person name="Szollosi G.J."/>
            <person name="Szarkandi J.G."/>
            <person name="Papp V."/>
            <person name="Albert L."/>
            <person name="Andreopoulos W."/>
            <person name="Angelini C."/>
            <person name="Antonin V."/>
            <person name="Barry K.W."/>
            <person name="Bougher N.L."/>
            <person name="Buchanan P."/>
            <person name="Buyck B."/>
            <person name="Bense V."/>
            <person name="Catcheside P."/>
            <person name="Chovatia M."/>
            <person name="Cooper J."/>
            <person name="Damon W."/>
            <person name="Desjardin D."/>
            <person name="Finy P."/>
            <person name="Geml J."/>
            <person name="Haridas S."/>
            <person name="Hughes K."/>
            <person name="Justo A."/>
            <person name="Karasinski D."/>
            <person name="Kautmanova I."/>
            <person name="Kiss B."/>
            <person name="Kocsube S."/>
            <person name="Kotiranta H."/>
            <person name="LaButti K.M."/>
            <person name="Lechner B.E."/>
            <person name="Liimatainen K."/>
            <person name="Lipzen A."/>
            <person name="Lukacs Z."/>
            <person name="Mihaltcheva S."/>
            <person name="Morgado L.N."/>
            <person name="Niskanen T."/>
            <person name="Noordeloos M.E."/>
            <person name="Ohm R.A."/>
            <person name="Ortiz-Santana B."/>
            <person name="Ovrebo C."/>
            <person name="Racz N."/>
            <person name="Riley R."/>
            <person name="Savchenko A."/>
            <person name="Shiryaev A."/>
            <person name="Soop K."/>
            <person name="Spirin V."/>
            <person name="Szebenyi C."/>
            <person name="Tomsovsky M."/>
            <person name="Tulloss R.E."/>
            <person name="Uehling J."/>
            <person name="Grigoriev I.V."/>
            <person name="Vagvolgyi C."/>
            <person name="Papp T."/>
            <person name="Martin F.M."/>
            <person name="Miettinen O."/>
            <person name="Hibbett D.S."/>
            <person name="Nagy L.G."/>
        </authorList>
    </citation>
    <scope>NUCLEOTIDE SEQUENCE [LARGE SCALE GENOMIC DNA]</scope>
    <source>
        <strain evidence="13 14">CBS 121175</strain>
    </source>
</reference>
<dbReference type="GO" id="GO:0051539">
    <property type="term" value="F:4 iron, 4 sulfur cluster binding"/>
    <property type="evidence" value="ECO:0007669"/>
    <property type="project" value="UniProtKB-KW"/>
</dbReference>
<evidence type="ECO:0000259" key="11">
    <source>
        <dbReference type="Pfam" id="PF05093"/>
    </source>
</evidence>
<keyword evidence="14" id="KW-1185">Reference proteome</keyword>
<dbReference type="GO" id="GO:0016226">
    <property type="term" value="P:iron-sulfur cluster assembly"/>
    <property type="evidence" value="ECO:0007669"/>
    <property type="project" value="UniProtKB-UniRule"/>
</dbReference>
<comment type="domain">
    <text evidence="9">The C-terminal domain binds 2 Fe-S clusters but is otherwise mostly in an intrinsically disordered conformation.</text>
</comment>
<dbReference type="GO" id="GO:0051537">
    <property type="term" value="F:2 iron, 2 sulfur cluster binding"/>
    <property type="evidence" value="ECO:0007669"/>
    <property type="project" value="UniProtKB-UniRule"/>
</dbReference>
<gene>
    <name evidence="13" type="ORF">FA15DRAFT_587173</name>
</gene>
<evidence type="ECO:0000313" key="14">
    <source>
        <dbReference type="Proteomes" id="UP000307440"/>
    </source>
</evidence>
<dbReference type="GO" id="GO:0009055">
    <property type="term" value="F:electron transfer activity"/>
    <property type="evidence" value="ECO:0007669"/>
    <property type="project" value="UniProtKB-UniRule"/>
</dbReference>
<evidence type="ECO:0000313" key="13">
    <source>
        <dbReference type="EMBL" id="TFK27020.1"/>
    </source>
</evidence>
<feature type="binding site" evidence="9">
    <location>
        <position position="301"/>
    </location>
    <ligand>
        <name>[4Fe-4S] cluster</name>
        <dbReference type="ChEBI" id="CHEBI:49883"/>
    </ligand>
</feature>
<keyword evidence="9" id="KW-0001">2Fe-2S</keyword>
<organism evidence="13 14">
    <name type="scientific">Coprinopsis marcescibilis</name>
    <name type="common">Agaric fungus</name>
    <name type="synonym">Psathyrella marcescibilis</name>
    <dbReference type="NCBI Taxonomy" id="230819"/>
    <lineage>
        <taxon>Eukaryota</taxon>
        <taxon>Fungi</taxon>
        <taxon>Dikarya</taxon>
        <taxon>Basidiomycota</taxon>
        <taxon>Agaricomycotina</taxon>
        <taxon>Agaricomycetes</taxon>
        <taxon>Agaricomycetidae</taxon>
        <taxon>Agaricales</taxon>
        <taxon>Agaricineae</taxon>
        <taxon>Psathyrellaceae</taxon>
        <taxon>Coprinopsis</taxon>
    </lineage>
</organism>
<dbReference type="STRING" id="230819.A0A5C3L2P1"/>
<dbReference type="Pfam" id="PF05093">
    <property type="entry name" value="CIAPIN1"/>
    <property type="match status" value="1"/>
</dbReference>
<evidence type="ECO:0000256" key="4">
    <source>
        <dbReference type="ARBA" id="ARBA00022490"/>
    </source>
</evidence>
<comment type="cofactor">
    <cofactor evidence="9">
        <name>[2Fe-2S] cluster</name>
        <dbReference type="ChEBI" id="CHEBI:190135"/>
    </cofactor>
</comment>
<evidence type="ECO:0000256" key="2">
    <source>
        <dbReference type="ARBA" id="ARBA00008169"/>
    </source>
</evidence>
<feature type="region of interest" description="Disordered" evidence="10">
    <location>
        <begin position="1"/>
        <end position="23"/>
    </location>
</feature>
<feature type="compositionally biased region" description="Low complexity" evidence="10">
    <location>
        <begin position="154"/>
        <end position="171"/>
    </location>
</feature>
<keyword evidence="7 9" id="KW-0411">Iron-sulfur</keyword>
<evidence type="ECO:0000259" key="12">
    <source>
        <dbReference type="Pfam" id="PF16803"/>
    </source>
</evidence>
<dbReference type="InterPro" id="IPR031838">
    <property type="entry name" value="Dre2_N"/>
</dbReference>
<keyword evidence="4 9" id="KW-0963">Cytoplasm</keyword>
<feature type="domain" description="Anamorsin C-terminal" evidence="11">
    <location>
        <begin position="225"/>
        <end position="328"/>
    </location>
</feature>
<feature type="domain" description="Fe-S cluster assembly protein Dre2 N-terminal" evidence="12">
    <location>
        <begin position="40"/>
        <end position="137"/>
    </location>
</feature>
<dbReference type="GO" id="GO:0046872">
    <property type="term" value="F:metal ion binding"/>
    <property type="evidence" value="ECO:0007669"/>
    <property type="project" value="UniProtKB-KW"/>
</dbReference>
<evidence type="ECO:0000256" key="5">
    <source>
        <dbReference type="ARBA" id="ARBA00022723"/>
    </source>
</evidence>
<feature type="short sequence motif" description="Cx2C motif 2" evidence="9">
    <location>
        <begin position="309"/>
        <end position="312"/>
    </location>
</feature>
<dbReference type="EMBL" id="ML210168">
    <property type="protein sequence ID" value="TFK27020.1"/>
    <property type="molecule type" value="Genomic_DNA"/>
</dbReference>
<evidence type="ECO:0000256" key="3">
    <source>
        <dbReference type="ARBA" id="ARBA00022485"/>
    </source>
</evidence>
<feature type="binding site" evidence="9">
    <location>
        <position position="309"/>
    </location>
    <ligand>
        <name>[4Fe-4S] cluster</name>
        <dbReference type="ChEBI" id="CHEBI:49883"/>
    </ligand>
</feature>
<feature type="binding site" evidence="9">
    <location>
        <position position="298"/>
    </location>
    <ligand>
        <name>[4Fe-4S] cluster</name>
        <dbReference type="ChEBI" id="CHEBI:49883"/>
    </ligand>
</feature>
<dbReference type="PANTHER" id="PTHR13273">
    <property type="entry name" value="ANAMORSIN"/>
    <property type="match status" value="1"/>
</dbReference>
<evidence type="ECO:0000256" key="1">
    <source>
        <dbReference type="ARBA" id="ARBA00001966"/>
    </source>
</evidence>
<accession>A0A5C3L2P1</accession>
<evidence type="ECO:0000256" key="8">
    <source>
        <dbReference type="ARBA" id="ARBA00023128"/>
    </source>
</evidence>
<feature type="binding site" evidence="9">
    <location>
        <position position="245"/>
    </location>
    <ligand>
        <name>[2Fe-2S] cluster</name>
        <dbReference type="ChEBI" id="CHEBI:190135"/>
    </ligand>
</feature>
<evidence type="ECO:0000256" key="7">
    <source>
        <dbReference type="ARBA" id="ARBA00023014"/>
    </source>
</evidence>
<sequence length="335" mass="35124">MAPTAVFITPDQDVKHSSSPKGPALAIGSLDTAQDGKYQSLITELEASRSVDKLLVDRLVDGATTLEPSKYASIHIALTTSDYQSLQPSNLRPLLSQLFAGLSTLGTLHLLNLAASLSTLPSELTLAGFNVLLGSDKGGDLIAQKPAPSVSPRLNGTTLASSTTATNGATPAPAVSVPLLLRKRTDPAKKKALWALTTEPSAPSTPKIDADALLTAEDKARPIPTCEPVDRNAPRRKKACKNCSCGLAELEEEEKKNAKVVVIDASIDGEAGAKAIEQSERQKLLEAAAKTPKASSSCGSCFLGDAFRCAGCPYLGLPAFKPGEKVEIDFGMDDF</sequence>
<dbReference type="PANTHER" id="PTHR13273:SF14">
    <property type="entry name" value="ANAMORSIN"/>
    <property type="match status" value="1"/>
</dbReference>
<protein>
    <submittedName>
        <fullName evidence="13">Anamorsin domain-containing protein</fullName>
    </submittedName>
</protein>
<comment type="cofactor">
    <cofactor evidence="1 9">
        <name>[4Fe-4S] cluster</name>
        <dbReference type="ChEBI" id="CHEBI:49883"/>
    </cofactor>
</comment>
<evidence type="ECO:0000256" key="10">
    <source>
        <dbReference type="SAM" id="MobiDB-lite"/>
    </source>
</evidence>
<feature type="region of interest" description="Disordered" evidence="10">
    <location>
        <begin position="145"/>
        <end position="171"/>
    </location>
</feature>
<feature type="binding site" evidence="9">
    <location>
        <position position="226"/>
    </location>
    <ligand>
        <name>[2Fe-2S] cluster</name>
        <dbReference type="ChEBI" id="CHEBI:190135"/>
    </ligand>
</feature>
<feature type="binding site" evidence="9">
    <location>
        <position position="312"/>
    </location>
    <ligand>
        <name>[4Fe-4S] cluster</name>
        <dbReference type="ChEBI" id="CHEBI:49883"/>
    </ligand>
</feature>
<feature type="region of interest" description="Fe-S binding site B" evidence="9">
    <location>
        <begin position="298"/>
        <end position="312"/>
    </location>
</feature>
<keyword evidence="6 9" id="KW-0408">Iron</keyword>